<organism evidence="6 7">
    <name type="scientific">Dimargaris cristalligena</name>
    <dbReference type="NCBI Taxonomy" id="215637"/>
    <lineage>
        <taxon>Eukaryota</taxon>
        <taxon>Fungi</taxon>
        <taxon>Fungi incertae sedis</taxon>
        <taxon>Zoopagomycota</taxon>
        <taxon>Kickxellomycotina</taxon>
        <taxon>Dimargaritomycetes</taxon>
        <taxon>Dimargaritales</taxon>
        <taxon>Dimargaritaceae</taxon>
        <taxon>Dimargaris</taxon>
    </lineage>
</organism>
<keyword evidence="6" id="KW-0648">Protein biosynthesis</keyword>
<evidence type="ECO:0000256" key="2">
    <source>
        <dbReference type="ARBA" id="ARBA00023015"/>
    </source>
</evidence>
<keyword evidence="6" id="KW-0396">Initiation factor</keyword>
<evidence type="ECO:0000313" key="6">
    <source>
        <dbReference type="EMBL" id="RKP39107.1"/>
    </source>
</evidence>
<dbReference type="GO" id="GO:0005669">
    <property type="term" value="C:transcription factor TFIID complex"/>
    <property type="evidence" value="ECO:0007669"/>
    <property type="project" value="TreeGrafter"/>
</dbReference>
<dbReference type="GO" id="GO:0003743">
    <property type="term" value="F:translation initiation factor activity"/>
    <property type="evidence" value="ECO:0007669"/>
    <property type="project" value="UniProtKB-KW"/>
</dbReference>
<comment type="subcellular location">
    <subcellularLocation>
        <location evidence="1">Nucleus</location>
    </subcellularLocation>
</comment>
<keyword evidence="4" id="KW-0539">Nucleus</keyword>
<evidence type="ECO:0000256" key="1">
    <source>
        <dbReference type="ARBA" id="ARBA00004123"/>
    </source>
</evidence>
<dbReference type="AlphaFoldDB" id="A0A4P9ZZG9"/>
<dbReference type="PIRSF" id="PIRSF017246">
    <property type="entry name" value="TFIID_TAF10"/>
    <property type="match status" value="1"/>
</dbReference>
<evidence type="ECO:0000256" key="3">
    <source>
        <dbReference type="ARBA" id="ARBA00023163"/>
    </source>
</evidence>
<feature type="non-terminal residue" evidence="6">
    <location>
        <position position="1"/>
    </location>
</feature>
<dbReference type="GO" id="GO:0000124">
    <property type="term" value="C:SAGA complex"/>
    <property type="evidence" value="ECO:0007669"/>
    <property type="project" value="TreeGrafter"/>
</dbReference>
<gene>
    <name evidence="6" type="ORF">BJ085DRAFT_4179</name>
</gene>
<dbReference type="EMBL" id="ML002298">
    <property type="protein sequence ID" value="RKP39107.1"/>
    <property type="molecule type" value="Genomic_DNA"/>
</dbReference>
<evidence type="ECO:0000313" key="7">
    <source>
        <dbReference type="Proteomes" id="UP000268162"/>
    </source>
</evidence>
<name>A0A4P9ZZG9_9FUNG</name>
<feature type="non-terminal residue" evidence="6">
    <location>
        <position position="111"/>
    </location>
</feature>
<sequence length="111" mass="12977">AQAEKEKTLAEFLLAMDDHQPLIPDAVTEYYLARTGFECDDVRIKRLLALVAQKFISDVVTDAFQYSRVHQLNNKERKYTQKDRRSLLTMDDLSQALQEYGVNVRKPEYYS</sequence>
<keyword evidence="3" id="KW-0804">Transcription</keyword>
<evidence type="ECO:0000256" key="4">
    <source>
        <dbReference type="ARBA" id="ARBA00023242"/>
    </source>
</evidence>
<dbReference type="PANTHER" id="PTHR21242">
    <property type="entry name" value="TRANSCRIPTION INITIATION FACTOR TFIID SUBUNIT 10"/>
    <property type="match status" value="1"/>
</dbReference>
<dbReference type="PRINTS" id="PR01443">
    <property type="entry name" value="TFIID30KDSUB"/>
</dbReference>
<comment type="similarity">
    <text evidence="5">Belongs to the TAF10 family.</text>
</comment>
<dbReference type="Proteomes" id="UP000268162">
    <property type="component" value="Unassembled WGS sequence"/>
</dbReference>
<dbReference type="PANTHER" id="PTHR21242:SF0">
    <property type="entry name" value="TRANSCRIPTION INITIATION FACTOR TFIID SUBUNIT 10"/>
    <property type="match status" value="1"/>
</dbReference>
<dbReference type="CDD" id="cd07982">
    <property type="entry name" value="HFD_TAF10"/>
    <property type="match status" value="1"/>
</dbReference>
<dbReference type="STRING" id="215637.A0A4P9ZZG9"/>
<dbReference type="Pfam" id="PF03540">
    <property type="entry name" value="TAF10"/>
    <property type="match status" value="1"/>
</dbReference>
<accession>A0A4P9ZZG9</accession>
<protein>
    <submittedName>
        <fullName evidence="6">Transcription initiation factor TFIID 23-30kDa subunit-domain-containing protein</fullName>
    </submittedName>
</protein>
<keyword evidence="2" id="KW-0805">Transcription regulation</keyword>
<dbReference type="GO" id="GO:0016251">
    <property type="term" value="F:RNA polymerase II general transcription initiation factor activity"/>
    <property type="evidence" value="ECO:0007669"/>
    <property type="project" value="TreeGrafter"/>
</dbReference>
<evidence type="ECO:0000256" key="5">
    <source>
        <dbReference type="ARBA" id="ARBA00025730"/>
    </source>
</evidence>
<proteinExistence type="inferred from homology"/>
<dbReference type="GO" id="GO:1990841">
    <property type="term" value="F:promoter-specific chromatin binding"/>
    <property type="evidence" value="ECO:0007669"/>
    <property type="project" value="TreeGrafter"/>
</dbReference>
<dbReference type="GO" id="GO:0006367">
    <property type="term" value="P:transcription initiation at RNA polymerase II promoter"/>
    <property type="evidence" value="ECO:0007669"/>
    <property type="project" value="TreeGrafter"/>
</dbReference>
<reference evidence="7" key="1">
    <citation type="journal article" date="2018" name="Nat. Microbiol.">
        <title>Leveraging single-cell genomics to expand the fungal tree of life.</title>
        <authorList>
            <person name="Ahrendt S.R."/>
            <person name="Quandt C.A."/>
            <person name="Ciobanu D."/>
            <person name="Clum A."/>
            <person name="Salamov A."/>
            <person name="Andreopoulos B."/>
            <person name="Cheng J.F."/>
            <person name="Woyke T."/>
            <person name="Pelin A."/>
            <person name="Henrissat B."/>
            <person name="Reynolds N.K."/>
            <person name="Benny G.L."/>
            <person name="Smith M.E."/>
            <person name="James T.Y."/>
            <person name="Grigoriev I.V."/>
        </authorList>
    </citation>
    <scope>NUCLEOTIDE SEQUENCE [LARGE SCALE GENOMIC DNA]</scope>
    <source>
        <strain evidence="7">RSA 468</strain>
    </source>
</reference>
<keyword evidence="7" id="KW-1185">Reference proteome</keyword>
<dbReference type="InterPro" id="IPR003923">
    <property type="entry name" value="TAF10"/>
</dbReference>